<dbReference type="Pfam" id="PF12728">
    <property type="entry name" value="HTH_17"/>
    <property type="match status" value="1"/>
</dbReference>
<evidence type="ECO:0000313" key="3">
    <source>
        <dbReference type="Proteomes" id="UP000315677"/>
    </source>
</evidence>
<dbReference type="EMBL" id="VFPA01000007">
    <property type="protein sequence ID" value="TQM02165.1"/>
    <property type="molecule type" value="Genomic_DNA"/>
</dbReference>
<accession>A0A543CYK2</accession>
<evidence type="ECO:0000259" key="1">
    <source>
        <dbReference type="Pfam" id="PF12728"/>
    </source>
</evidence>
<dbReference type="NCBIfam" id="TIGR01764">
    <property type="entry name" value="excise"/>
    <property type="match status" value="1"/>
</dbReference>
<dbReference type="RefSeq" id="WP_142063805.1">
    <property type="nucleotide sequence ID" value="NZ_VFPA01000007.1"/>
</dbReference>
<sequence>MADGLITTRDLAQALNVSTKTIHRWVTAGKIRPTVITPGNQYRFNLDDVLHQLNQPRRRSD</sequence>
<dbReference type="InterPro" id="IPR041657">
    <property type="entry name" value="HTH_17"/>
</dbReference>
<feature type="domain" description="Helix-turn-helix" evidence="1">
    <location>
        <begin position="6"/>
        <end position="51"/>
    </location>
</feature>
<evidence type="ECO:0000313" key="2">
    <source>
        <dbReference type="EMBL" id="TQM02165.1"/>
    </source>
</evidence>
<reference evidence="2 3" key="1">
    <citation type="submission" date="2019-06" db="EMBL/GenBank/DDBJ databases">
        <title>Sequencing the genomes of 1000 actinobacteria strains.</title>
        <authorList>
            <person name="Klenk H.-P."/>
        </authorList>
    </citation>
    <scope>NUCLEOTIDE SEQUENCE [LARGE SCALE GENOMIC DNA]</scope>
    <source>
        <strain evidence="2 3">DSM 45301</strain>
    </source>
</reference>
<dbReference type="SUPFAM" id="SSF46955">
    <property type="entry name" value="Putative DNA-binding domain"/>
    <property type="match status" value="1"/>
</dbReference>
<dbReference type="Gene3D" id="1.10.1660.10">
    <property type="match status" value="1"/>
</dbReference>
<dbReference type="InterPro" id="IPR009061">
    <property type="entry name" value="DNA-bd_dom_put_sf"/>
</dbReference>
<dbReference type="GO" id="GO:0003677">
    <property type="term" value="F:DNA binding"/>
    <property type="evidence" value="ECO:0007669"/>
    <property type="project" value="InterPro"/>
</dbReference>
<dbReference type="AlphaFoldDB" id="A0A543CYK2"/>
<name>A0A543CYK2_9PSEU</name>
<organism evidence="2 3">
    <name type="scientific">Pseudonocardia kunmingensis</name>
    <dbReference type="NCBI Taxonomy" id="630975"/>
    <lineage>
        <taxon>Bacteria</taxon>
        <taxon>Bacillati</taxon>
        <taxon>Actinomycetota</taxon>
        <taxon>Actinomycetes</taxon>
        <taxon>Pseudonocardiales</taxon>
        <taxon>Pseudonocardiaceae</taxon>
        <taxon>Pseudonocardia</taxon>
    </lineage>
</organism>
<comment type="caution">
    <text evidence="2">The sequence shown here is derived from an EMBL/GenBank/DDBJ whole genome shotgun (WGS) entry which is preliminary data.</text>
</comment>
<dbReference type="OrthoDB" id="3578889at2"/>
<protein>
    <submittedName>
        <fullName evidence="2">Excisionase family DNA binding protein</fullName>
    </submittedName>
</protein>
<keyword evidence="3" id="KW-1185">Reference proteome</keyword>
<dbReference type="InterPro" id="IPR010093">
    <property type="entry name" value="SinI_DNA-bd"/>
</dbReference>
<gene>
    <name evidence="2" type="ORF">FB558_8027</name>
</gene>
<proteinExistence type="predicted"/>
<dbReference type="Proteomes" id="UP000315677">
    <property type="component" value="Unassembled WGS sequence"/>
</dbReference>